<dbReference type="KEGG" id="more:E1B28_002060"/>
<dbReference type="GeneID" id="66071136"/>
<comment type="caution">
    <text evidence="1">The sequence shown here is derived from an EMBL/GenBank/DDBJ whole genome shotgun (WGS) entry which is preliminary data.</text>
</comment>
<evidence type="ECO:0000313" key="1">
    <source>
        <dbReference type="EMBL" id="KAG7100287.1"/>
    </source>
</evidence>
<gene>
    <name evidence="1" type="ORF">E1B28_002060</name>
</gene>
<sequence length="163" mass="18579">MQSLSLWSTTRNPPIRRTTPRDVFVPHEALMPCNGLATQSADRQLLIVCCMGQNEIDMIGTIDGFSAVYKRVDELAWGLNLLPQARGTSKEEDSKSLSGRKYHFLLSATCFRTSSTALLSIPWNMAISLSLTPTFCVFSRLPLRSHWFLEPPRYPVQWYCQFF</sequence>
<evidence type="ECO:0000313" key="2">
    <source>
        <dbReference type="Proteomes" id="UP001049176"/>
    </source>
</evidence>
<protein>
    <submittedName>
        <fullName evidence="1">Uncharacterized protein</fullName>
    </submittedName>
</protein>
<reference evidence="1" key="1">
    <citation type="journal article" date="2021" name="Genome Biol. Evol.">
        <title>The assembled and annotated genome of the fairy-ring fungus Marasmius oreades.</title>
        <authorList>
            <person name="Hiltunen M."/>
            <person name="Ament-Velasquez S.L."/>
            <person name="Johannesson H."/>
        </authorList>
    </citation>
    <scope>NUCLEOTIDE SEQUENCE</scope>
    <source>
        <strain evidence="1">03SP1</strain>
    </source>
</reference>
<dbReference type="AlphaFoldDB" id="A0A9P8AG41"/>
<organism evidence="1 2">
    <name type="scientific">Marasmius oreades</name>
    <name type="common">fairy-ring Marasmius</name>
    <dbReference type="NCBI Taxonomy" id="181124"/>
    <lineage>
        <taxon>Eukaryota</taxon>
        <taxon>Fungi</taxon>
        <taxon>Dikarya</taxon>
        <taxon>Basidiomycota</taxon>
        <taxon>Agaricomycotina</taxon>
        <taxon>Agaricomycetes</taxon>
        <taxon>Agaricomycetidae</taxon>
        <taxon>Agaricales</taxon>
        <taxon>Marasmiineae</taxon>
        <taxon>Marasmiaceae</taxon>
        <taxon>Marasmius</taxon>
    </lineage>
</organism>
<dbReference type="EMBL" id="CM032181">
    <property type="protein sequence ID" value="KAG7100287.1"/>
    <property type="molecule type" value="Genomic_DNA"/>
</dbReference>
<keyword evidence="2" id="KW-1185">Reference proteome</keyword>
<proteinExistence type="predicted"/>
<dbReference type="RefSeq" id="XP_043016757.1">
    <property type="nucleotide sequence ID" value="XM_043148043.1"/>
</dbReference>
<dbReference type="Proteomes" id="UP001049176">
    <property type="component" value="Chromosome 1"/>
</dbReference>
<name>A0A9P8AG41_9AGAR</name>
<accession>A0A9P8AG41</accession>